<accession>A0AAE0AJ59</accession>
<gene>
    <name evidence="6" type="ORF">Dsin_013026</name>
</gene>
<dbReference type="InterPro" id="IPR003653">
    <property type="entry name" value="Peptidase_C48_C"/>
</dbReference>
<comment type="similarity">
    <text evidence="1">Belongs to the peptidase C48 family.</text>
</comment>
<evidence type="ECO:0000313" key="7">
    <source>
        <dbReference type="Proteomes" id="UP001281410"/>
    </source>
</evidence>
<evidence type="ECO:0000313" key="6">
    <source>
        <dbReference type="EMBL" id="KAK3219056.1"/>
    </source>
</evidence>
<protein>
    <recommendedName>
        <fullName evidence="5">Ubiquitin-like protease family profile domain-containing protein</fullName>
    </recommendedName>
</protein>
<evidence type="ECO:0000256" key="3">
    <source>
        <dbReference type="ARBA" id="ARBA00022801"/>
    </source>
</evidence>
<proteinExistence type="inferred from homology"/>
<dbReference type="Pfam" id="PF02902">
    <property type="entry name" value="Peptidase_C48"/>
    <property type="match status" value="1"/>
</dbReference>
<dbReference type="PANTHER" id="PTHR12606">
    <property type="entry name" value="SENTRIN/SUMO-SPECIFIC PROTEASE"/>
    <property type="match status" value="1"/>
</dbReference>
<sequence>MTSMKNEMRTGFLRLSELICKSNNEKPCHNVDTDVINLSQDDNIQFEPPTFHRVLPSPELSNTNYEPSDDVKQLSRPPKITIKTRIQGRWSLLVQSKTQFKHETYKWDSEMTDYVIGKKPVEAWEHWRKVNLILFPANVNRNNWVAIAVDLKERVIKVYDSLPEINSVLEITKWTSCLRKMLPSLLVHTMSDIFTDALPFAVERPEKDIPNQGNGSDCGIFALKFLEYLWAGKPFDFEAKDGGALRVKIATEIFKNCKQVPCNNIVEGNLVENGCN</sequence>
<keyword evidence="2" id="KW-0645">Protease</keyword>
<dbReference type="GO" id="GO:0016929">
    <property type="term" value="F:deSUMOylase activity"/>
    <property type="evidence" value="ECO:0007669"/>
    <property type="project" value="TreeGrafter"/>
</dbReference>
<evidence type="ECO:0000256" key="2">
    <source>
        <dbReference type="ARBA" id="ARBA00022670"/>
    </source>
</evidence>
<comment type="caution">
    <text evidence="6">The sequence shown here is derived from an EMBL/GenBank/DDBJ whole genome shotgun (WGS) entry which is preliminary data.</text>
</comment>
<dbReference type="PROSITE" id="PS50600">
    <property type="entry name" value="ULP_PROTEASE"/>
    <property type="match status" value="1"/>
</dbReference>
<dbReference type="Proteomes" id="UP001281410">
    <property type="component" value="Unassembled WGS sequence"/>
</dbReference>
<dbReference type="InterPro" id="IPR038765">
    <property type="entry name" value="Papain-like_cys_pep_sf"/>
</dbReference>
<dbReference type="PANTHER" id="PTHR12606:SF136">
    <property type="entry name" value="ULP1 PROTEASE FAMILY PROTEIN"/>
    <property type="match status" value="1"/>
</dbReference>
<dbReference type="AlphaFoldDB" id="A0AAE0AJ59"/>
<organism evidence="6 7">
    <name type="scientific">Dipteronia sinensis</name>
    <dbReference type="NCBI Taxonomy" id="43782"/>
    <lineage>
        <taxon>Eukaryota</taxon>
        <taxon>Viridiplantae</taxon>
        <taxon>Streptophyta</taxon>
        <taxon>Embryophyta</taxon>
        <taxon>Tracheophyta</taxon>
        <taxon>Spermatophyta</taxon>
        <taxon>Magnoliopsida</taxon>
        <taxon>eudicotyledons</taxon>
        <taxon>Gunneridae</taxon>
        <taxon>Pentapetalae</taxon>
        <taxon>rosids</taxon>
        <taxon>malvids</taxon>
        <taxon>Sapindales</taxon>
        <taxon>Sapindaceae</taxon>
        <taxon>Hippocastanoideae</taxon>
        <taxon>Acereae</taxon>
        <taxon>Dipteronia</taxon>
    </lineage>
</organism>
<dbReference type="GO" id="GO:0016926">
    <property type="term" value="P:protein desumoylation"/>
    <property type="evidence" value="ECO:0007669"/>
    <property type="project" value="TreeGrafter"/>
</dbReference>
<dbReference type="EMBL" id="JANJYJ010000004">
    <property type="protein sequence ID" value="KAK3219056.1"/>
    <property type="molecule type" value="Genomic_DNA"/>
</dbReference>
<reference evidence="6" key="1">
    <citation type="journal article" date="2023" name="Plant J.">
        <title>Genome sequences and population genomics provide insights into the demographic history, inbreeding, and mutation load of two 'living fossil' tree species of Dipteronia.</title>
        <authorList>
            <person name="Feng Y."/>
            <person name="Comes H.P."/>
            <person name="Chen J."/>
            <person name="Zhu S."/>
            <person name="Lu R."/>
            <person name="Zhang X."/>
            <person name="Li P."/>
            <person name="Qiu J."/>
            <person name="Olsen K.M."/>
            <person name="Qiu Y."/>
        </authorList>
    </citation>
    <scope>NUCLEOTIDE SEQUENCE</scope>
    <source>
        <strain evidence="6">NBL</strain>
    </source>
</reference>
<dbReference type="SUPFAM" id="SSF54001">
    <property type="entry name" value="Cysteine proteinases"/>
    <property type="match status" value="1"/>
</dbReference>
<keyword evidence="7" id="KW-1185">Reference proteome</keyword>
<keyword evidence="3" id="KW-0378">Hydrolase</keyword>
<feature type="domain" description="Ubiquitin-like protease family profile" evidence="5">
    <location>
        <begin position="1"/>
        <end position="229"/>
    </location>
</feature>
<dbReference type="GO" id="GO:0005634">
    <property type="term" value="C:nucleus"/>
    <property type="evidence" value="ECO:0007669"/>
    <property type="project" value="TreeGrafter"/>
</dbReference>
<evidence type="ECO:0000256" key="4">
    <source>
        <dbReference type="ARBA" id="ARBA00022807"/>
    </source>
</evidence>
<keyword evidence="4" id="KW-0788">Thiol protease</keyword>
<name>A0AAE0AJ59_9ROSI</name>
<evidence type="ECO:0000259" key="5">
    <source>
        <dbReference type="PROSITE" id="PS50600"/>
    </source>
</evidence>
<dbReference type="GO" id="GO:0006508">
    <property type="term" value="P:proteolysis"/>
    <property type="evidence" value="ECO:0007669"/>
    <property type="project" value="UniProtKB-KW"/>
</dbReference>
<dbReference type="Gene3D" id="3.40.395.10">
    <property type="entry name" value="Adenoviral Proteinase, Chain A"/>
    <property type="match status" value="1"/>
</dbReference>
<evidence type="ECO:0000256" key="1">
    <source>
        <dbReference type="ARBA" id="ARBA00005234"/>
    </source>
</evidence>